<reference evidence="2 3" key="1">
    <citation type="submission" date="2006-02" db="EMBL/GenBank/DDBJ databases">
        <authorList>
            <person name="Amann R."/>
            <person name="Ferriera S."/>
            <person name="Johnson J."/>
            <person name="Kravitz S."/>
            <person name="Halpern A."/>
            <person name="Remington K."/>
            <person name="Beeson K."/>
            <person name="Tran B."/>
            <person name="Rogers Y.-H."/>
            <person name="Friedman R."/>
            <person name="Venter J.C."/>
        </authorList>
    </citation>
    <scope>NUCLEOTIDE SEQUENCE [LARGE SCALE GENOMIC DNA]</scope>
    <source>
        <strain evidence="2 3">DSM 3645</strain>
    </source>
</reference>
<dbReference type="InterPro" id="IPR038740">
    <property type="entry name" value="BioF2-like_GNAT_dom"/>
</dbReference>
<evidence type="ECO:0000259" key="1">
    <source>
        <dbReference type="Pfam" id="PF13480"/>
    </source>
</evidence>
<dbReference type="RefSeq" id="WP_002654671.1">
    <property type="nucleotide sequence ID" value="NZ_CH672377.1"/>
</dbReference>
<dbReference type="HOGENOM" id="CLU_709570_0_0_0"/>
<sequence>MTEVVEINDLSELAAYATVWRTLFLRMPRATFFQTYAWLCAYWKHFGADQRLRVLLVYASGEPIGILPLVVRREQTRLGSFRVLTYPLADWGSYYGPIGSDGAATLAVGLRYLAQSRRDWDLLDLRWIEMEAVDRGRTENAFRLAGMSSLVTPWKEISIVDLPNSWESYLETRKPKFRQNVRRLIRRGETTGIEFVRYRPDAQPSGSVEESWSIFEECLDVAAKSWQGSSDSGTTLSHAAVQGYFRDTHEAATRLGMLDIGYLLHEGKMVAFGYKYHHQGEIQAMRVGHDPAYQALGLGTLQYAHGIMDSISLGQRRIDIGPNHLETKANWRTNLLMSYRICHHSQWMMRAQALRLHRWLKFRRNPEPESLE</sequence>
<accession>A3ZTN8</accession>
<evidence type="ECO:0000313" key="3">
    <source>
        <dbReference type="Proteomes" id="UP000004358"/>
    </source>
</evidence>
<evidence type="ECO:0000313" key="2">
    <source>
        <dbReference type="EMBL" id="EAQ80027.1"/>
    </source>
</evidence>
<dbReference type="Pfam" id="PF13480">
    <property type="entry name" value="Acetyltransf_6"/>
    <property type="match status" value="1"/>
</dbReference>
<dbReference type="eggNOG" id="COG5653">
    <property type="taxonomic scope" value="Bacteria"/>
</dbReference>
<gene>
    <name evidence="2" type="ORF">DSM3645_05375</name>
</gene>
<dbReference type="EMBL" id="AANZ01000011">
    <property type="protein sequence ID" value="EAQ80027.1"/>
    <property type="molecule type" value="Genomic_DNA"/>
</dbReference>
<name>A3ZTN8_9BACT</name>
<proteinExistence type="predicted"/>
<dbReference type="SUPFAM" id="SSF55729">
    <property type="entry name" value="Acyl-CoA N-acyltransferases (Nat)"/>
    <property type="match status" value="1"/>
</dbReference>
<dbReference type="InterPro" id="IPR016181">
    <property type="entry name" value="Acyl_CoA_acyltransferase"/>
</dbReference>
<feature type="domain" description="BioF2-like acetyltransferase" evidence="1">
    <location>
        <begin position="176"/>
        <end position="324"/>
    </location>
</feature>
<comment type="caution">
    <text evidence="2">The sequence shown here is derived from an EMBL/GenBank/DDBJ whole genome shotgun (WGS) entry which is preliminary data.</text>
</comment>
<protein>
    <recommendedName>
        <fullName evidence="1">BioF2-like acetyltransferase domain-containing protein</fullName>
    </recommendedName>
</protein>
<dbReference type="STRING" id="314230.DSM3645_05375"/>
<dbReference type="Proteomes" id="UP000004358">
    <property type="component" value="Unassembled WGS sequence"/>
</dbReference>
<organism evidence="2 3">
    <name type="scientific">Blastopirellula marina DSM 3645</name>
    <dbReference type="NCBI Taxonomy" id="314230"/>
    <lineage>
        <taxon>Bacteria</taxon>
        <taxon>Pseudomonadati</taxon>
        <taxon>Planctomycetota</taxon>
        <taxon>Planctomycetia</taxon>
        <taxon>Pirellulales</taxon>
        <taxon>Pirellulaceae</taxon>
        <taxon>Blastopirellula</taxon>
    </lineage>
</organism>
<dbReference type="AlphaFoldDB" id="A3ZTN8"/>
<dbReference type="Gene3D" id="3.40.630.30">
    <property type="match status" value="1"/>
</dbReference>